<name>A0ABS5Y8P2_9GAMM</name>
<dbReference type="Proteomes" id="UP000811282">
    <property type="component" value="Unassembled WGS sequence"/>
</dbReference>
<keyword evidence="2" id="KW-1185">Reference proteome</keyword>
<gene>
    <name evidence="1" type="ORF">JZM24_02860</name>
</gene>
<proteinExistence type="predicted"/>
<dbReference type="InterPro" id="IPR012106">
    <property type="entry name" value="Phage_Mu_Gp1"/>
</dbReference>
<protein>
    <recommendedName>
        <fullName evidence="3">Mu-like prophage I protein</fullName>
    </recommendedName>
</protein>
<comment type="caution">
    <text evidence="1">The sequence shown here is derived from an EMBL/GenBank/DDBJ whole genome shotgun (WGS) entry which is preliminary data.</text>
</comment>
<organism evidence="1 2">
    <name type="scientific">Candidatus Sodalis endolongispinus</name>
    <dbReference type="NCBI Taxonomy" id="2812662"/>
    <lineage>
        <taxon>Bacteria</taxon>
        <taxon>Pseudomonadati</taxon>
        <taxon>Pseudomonadota</taxon>
        <taxon>Gammaproteobacteria</taxon>
        <taxon>Enterobacterales</taxon>
        <taxon>Bruguierivoracaceae</taxon>
        <taxon>Sodalis</taxon>
    </lineage>
</organism>
<evidence type="ECO:0000313" key="2">
    <source>
        <dbReference type="Proteomes" id="UP000811282"/>
    </source>
</evidence>
<dbReference type="EMBL" id="JAFJYC010000001">
    <property type="protein sequence ID" value="MBT9431359.1"/>
    <property type="molecule type" value="Genomic_DNA"/>
</dbReference>
<accession>A0ABS5Y8P2</accession>
<evidence type="ECO:0008006" key="3">
    <source>
        <dbReference type="Google" id="ProtNLM"/>
    </source>
</evidence>
<dbReference type="RefSeq" id="WP_215668498.1">
    <property type="nucleotide sequence ID" value="NZ_JAFJYC010000001.1"/>
</dbReference>
<reference evidence="1 2" key="1">
    <citation type="journal article" date="2021" name="Genome Biol. Evol.">
        <title>The evolution of interdependence in a four-way mealybug symbiosis.</title>
        <authorList>
            <person name="Garber A.I."/>
            <person name="Kupper M."/>
            <person name="Laetsch D.R."/>
            <person name="Weldon S.R."/>
            <person name="Ladinsky M.S."/>
            <person name="Bjorkman P.J."/>
            <person name="McCutcheon J.P."/>
        </authorList>
    </citation>
    <scope>NUCLEOTIDE SEQUENCE [LARGE SCALE GENOMIC DNA]</scope>
    <source>
        <strain evidence="1">SOD</strain>
    </source>
</reference>
<dbReference type="Pfam" id="PF10123">
    <property type="entry name" value="Mu-like_Pro"/>
    <property type="match status" value="1"/>
</dbReference>
<sequence>MNNTVRLAALTVALESAGTRVQLFPAGTFRSQDTRPTDVAHWRLEAPQAQRLIDAAQARQTPYCFDYEHQAIHARENGQPAPAAGWYSQLEWVEGQGLFAVDVEWTERARALIAAGEYRFVSPLFQYDRQGNVTCLVNAALTNVPALDGMAALLAAASQQLTGENNVDELLEQLRWMLNLPLSATADEVTVELKNSLIACRADKGRRPPASICCRCLARRITRLPRCHSRPAHHPIRRPMPR</sequence>
<evidence type="ECO:0000313" key="1">
    <source>
        <dbReference type="EMBL" id="MBT9431359.1"/>
    </source>
</evidence>